<evidence type="ECO:0008006" key="3">
    <source>
        <dbReference type="Google" id="ProtNLM"/>
    </source>
</evidence>
<dbReference type="Gene3D" id="3.40.50.620">
    <property type="entry name" value="HUPs"/>
    <property type="match status" value="1"/>
</dbReference>
<accession>A0A2H0UWV2</accession>
<protein>
    <recommendedName>
        <fullName evidence="3">UDP-N-acetyl-alpha-D-muramoyl-L-alanyl-L-glutamate epimerase</fullName>
    </recommendedName>
</protein>
<evidence type="ECO:0000313" key="1">
    <source>
        <dbReference type="EMBL" id="PIR91285.1"/>
    </source>
</evidence>
<gene>
    <name evidence="1" type="ORF">COU03_02525</name>
</gene>
<sequence>MENIQKLNIARKITSRGIDVVVENQKFSIVYPGKVWQELPKPLKELFSDNITFAETNFLPIMLDKKGANYNFGYPLGEPFLFKNQLFDMLDCERSDSVPHLSYLKRFYNLEFNYLPDQEKSPKPGDIEQWNRSKVKAVLPFSFGKESLTTFALCLELGIEPILVYCQEPVQPYEEKYKLNKLKLLAKEFNVQTYFIKHQPGLFRYGRVFNLKEKTELGWGSQTTLLSLLVLPFVYRHQAQYILTGSEYLNNDISFKAGWKIFYSTDQTAEMSLAKNALIGVLTNQQCAVKNSLEPLEELLIFFFLIHRYPKIAPYMFSCMAEKPLIGGSQWCHKCHKCNQMFLNAVACGFDPAKLGFKENLLESSRFFEECFADPWKVFLPDPDLEFAFMIALRRGLKFRYLKAFQKIVLPRVGKKWSYYNNFFTSLKLADNLPLPYRGRMIKIFQEEIDCFKKILP</sequence>
<organism evidence="1 2">
    <name type="scientific">bacterium (Candidatus Gribaldobacteria) CG10_big_fil_rev_8_21_14_0_10_41_12</name>
    <dbReference type="NCBI Taxonomy" id="2014277"/>
    <lineage>
        <taxon>Bacteria</taxon>
        <taxon>Candidatus Gribaldobacteria</taxon>
    </lineage>
</organism>
<dbReference type="InterPro" id="IPR014729">
    <property type="entry name" value="Rossmann-like_a/b/a_fold"/>
</dbReference>
<dbReference type="EMBL" id="PFAV01000044">
    <property type="protein sequence ID" value="PIR91285.1"/>
    <property type="molecule type" value="Genomic_DNA"/>
</dbReference>
<dbReference type="Proteomes" id="UP000228906">
    <property type="component" value="Unassembled WGS sequence"/>
</dbReference>
<comment type="caution">
    <text evidence="1">The sequence shown here is derived from an EMBL/GenBank/DDBJ whole genome shotgun (WGS) entry which is preliminary data.</text>
</comment>
<dbReference type="SUPFAM" id="SSF52402">
    <property type="entry name" value="Adenine nucleotide alpha hydrolases-like"/>
    <property type="match status" value="1"/>
</dbReference>
<name>A0A2H0UWV2_9BACT</name>
<evidence type="ECO:0000313" key="2">
    <source>
        <dbReference type="Proteomes" id="UP000228906"/>
    </source>
</evidence>
<proteinExistence type="predicted"/>
<dbReference type="AlphaFoldDB" id="A0A2H0UWV2"/>
<reference evidence="2" key="1">
    <citation type="submission" date="2017-09" db="EMBL/GenBank/DDBJ databases">
        <title>Depth-based differentiation of microbial function through sediment-hosted aquifers and enrichment of novel symbionts in the deep terrestrial subsurface.</title>
        <authorList>
            <person name="Probst A.J."/>
            <person name="Ladd B."/>
            <person name="Jarett J.K."/>
            <person name="Geller-Mcgrath D.E."/>
            <person name="Sieber C.M.K."/>
            <person name="Emerson J.B."/>
            <person name="Anantharaman K."/>
            <person name="Thomas B.C."/>
            <person name="Malmstrom R."/>
            <person name="Stieglmeier M."/>
            <person name="Klingl A."/>
            <person name="Woyke T."/>
            <person name="Ryan C.M."/>
            <person name="Banfield J.F."/>
        </authorList>
    </citation>
    <scope>NUCLEOTIDE SEQUENCE [LARGE SCALE GENOMIC DNA]</scope>
</reference>